<accession>A0A2P2QDR8</accession>
<name>A0A2P2QDR8_RHIMU</name>
<reference evidence="2" key="1">
    <citation type="submission" date="2018-02" db="EMBL/GenBank/DDBJ databases">
        <title>Rhizophora mucronata_Transcriptome.</title>
        <authorList>
            <person name="Meera S.P."/>
            <person name="Sreeshan A."/>
            <person name="Augustine A."/>
        </authorList>
    </citation>
    <scope>NUCLEOTIDE SEQUENCE</scope>
    <source>
        <tissue evidence="2">Leaf</tissue>
    </source>
</reference>
<organism evidence="2">
    <name type="scientific">Rhizophora mucronata</name>
    <name type="common">Asiatic mangrove</name>
    <dbReference type="NCBI Taxonomy" id="61149"/>
    <lineage>
        <taxon>Eukaryota</taxon>
        <taxon>Viridiplantae</taxon>
        <taxon>Streptophyta</taxon>
        <taxon>Embryophyta</taxon>
        <taxon>Tracheophyta</taxon>
        <taxon>Spermatophyta</taxon>
        <taxon>Magnoliopsida</taxon>
        <taxon>eudicotyledons</taxon>
        <taxon>Gunneridae</taxon>
        <taxon>Pentapetalae</taxon>
        <taxon>rosids</taxon>
        <taxon>fabids</taxon>
        <taxon>Malpighiales</taxon>
        <taxon>Rhizophoraceae</taxon>
        <taxon>Rhizophora</taxon>
    </lineage>
</organism>
<feature type="transmembrane region" description="Helical" evidence="1">
    <location>
        <begin position="20"/>
        <end position="39"/>
    </location>
</feature>
<keyword evidence="1" id="KW-1133">Transmembrane helix</keyword>
<keyword evidence="1" id="KW-0812">Transmembrane</keyword>
<proteinExistence type="predicted"/>
<dbReference type="EMBL" id="GGEC01084635">
    <property type="protein sequence ID" value="MBX65119.1"/>
    <property type="molecule type" value="Transcribed_RNA"/>
</dbReference>
<sequence>MSMWEDCSTLISELCCCGITVTHIFFLCLCGAISYCPVLPEMRMRKRSTL</sequence>
<evidence type="ECO:0000256" key="1">
    <source>
        <dbReference type="SAM" id="Phobius"/>
    </source>
</evidence>
<protein>
    <submittedName>
        <fullName evidence="2">Uncharacterized protein</fullName>
    </submittedName>
</protein>
<keyword evidence="1" id="KW-0472">Membrane</keyword>
<dbReference type="AlphaFoldDB" id="A0A2P2QDR8"/>
<evidence type="ECO:0000313" key="2">
    <source>
        <dbReference type="EMBL" id="MBX65119.1"/>
    </source>
</evidence>